<name>A0A2T5JFT8_9SPHI</name>
<feature type="domain" description="Glycosyltransferase 2-like" evidence="1">
    <location>
        <begin position="6"/>
        <end position="116"/>
    </location>
</feature>
<keyword evidence="2" id="KW-0808">Transferase</keyword>
<dbReference type="PANTHER" id="PTHR43685">
    <property type="entry name" value="GLYCOSYLTRANSFERASE"/>
    <property type="match status" value="1"/>
</dbReference>
<dbReference type="GO" id="GO:0016740">
    <property type="term" value="F:transferase activity"/>
    <property type="evidence" value="ECO:0007669"/>
    <property type="project" value="UniProtKB-KW"/>
</dbReference>
<dbReference type="OrthoDB" id="786280at2"/>
<dbReference type="EMBL" id="QAOQ01000001">
    <property type="protein sequence ID" value="PTR01275.1"/>
    <property type="molecule type" value="Genomic_DNA"/>
</dbReference>
<dbReference type="InterPro" id="IPR050834">
    <property type="entry name" value="Glycosyltransf_2"/>
</dbReference>
<evidence type="ECO:0000259" key="1">
    <source>
        <dbReference type="Pfam" id="PF00535"/>
    </source>
</evidence>
<dbReference type="SUPFAM" id="SSF53448">
    <property type="entry name" value="Nucleotide-diphospho-sugar transferases"/>
    <property type="match status" value="1"/>
</dbReference>
<comment type="caution">
    <text evidence="2">The sequence shown here is derived from an EMBL/GenBank/DDBJ whole genome shotgun (WGS) entry which is preliminary data.</text>
</comment>
<evidence type="ECO:0000313" key="2">
    <source>
        <dbReference type="EMBL" id="PTR01275.1"/>
    </source>
</evidence>
<evidence type="ECO:0000313" key="3">
    <source>
        <dbReference type="Proteomes" id="UP000244168"/>
    </source>
</evidence>
<dbReference type="RefSeq" id="WP_107826678.1">
    <property type="nucleotide sequence ID" value="NZ_CP160205.1"/>
</dbReference>
<dbReference type="Gene3D" id="3.90.550.10">
    <property type="entry name" value="Spore Coat Polysaccharide Biosynthesis Protein SpsA, Chain A"/>
    <property type="match status" value="1"/>
</dbReference>
<dbReference type="AlphaFoldDB" id="A0A2T5JFT8"/>
<organism evidence="2 3">
    <name type="scientific">Mucilaginibacter yixingensis</name>
    <dbReference type="NCBI Taxonomy" id="1295612"/>
    <lineage>
        <taxon>Bacteria</taxon>
        <taxon>Pseudomonadati</taxon>
        <taxon>Bacteroidota</taxon>
        <taxon>Sphingobacteriia</taxon>
        <taxon>Sphingobacteriales</taxon>
        <taxon>Sphingobacteriaceae</taxon>
        <taxon>Mucilaginibacter</taxon>
    </lineage>
</organism>
<accession>A0A2T5JFT8</accession>
<sequence length="303" mass="34009">MSIKLSVIIPTYNPDADILGQTLQALKVQSLPSSEWELIIIDNNSTPAVKVDLQWHPHATIVKEPNQGLTYARIKGFEEAKGDVVVMVDDDNILAADYLQHALQLLENRPALGAAGGKSLPEFKAEPPVWIKDFYGNLALRDLGNEAVTGKWEGCYPGFAPIGAGMIIRKTALKNYIRHINEGARLISDRQGQSLGSGGDNDMVLNILKDGWEIGYFPQLVLHHIIPANRLEYRYLARLNKDSFKSWIKVLHIHGINPWKKTSRWSVPLRKLKLWFTQRAYVGKANFIKWQGYCGMAEALADL</sequence>
<proteinExistence type="predicted"/>
<dbReference type="InterPro" id="IPR029044">
    <property type="entry name" value="Nucleotide-diphossugar_trans"/>
</dbReference>
<dbReference type="CDD" id="cd00761">
    <property type="entry name" value="Glyco_tranf_GTA_type"/>
    <property type="match status" value="1"/>
</dbReference>
<dbReference type="PANTHER" id="PTHR43685:SF2">
    <property type="entry name" value="GLYCOSYLTRANSFERASE 2-LIKE DOMAIN-CONTAINING PROTEIN"/>
    <property type="match status" value="1"/>
</dbReference>
<protein>
    <submittedName>
        <fullName evidence="2">GT2 family glycosyltransferase</fullName>
    </submittedName>
</protein>
<dbReference type="InterPro" id="IPR001173">
    <property type="entry name" value="Glyco_trans_2-like"/>
</dbReference>
<keyword evidence="3" id="KW-1185">Reference proteome</keyword>
<dbReference type="Proteomes" id="UP000244168">
    <property type="component" value="Unassembled WGS sequence"/>
</dbReference>
<gene>
    <name evidence="2" type="ORF">C8P68_101509</name>
</gene>
<reference evidence="2 3" key="1">
    <citation type="submission" date="2018-04" db="EMBL/GenBank/DDBJ databases">
        <title>Genomic Encyclopedia of Archaeal and Bacterial Type Strains, Phase II (KMG-II): from individual species to whole genera.</title>
        <authorList>
            <person name="Goeker M."/>
        </authorList>
    </citation>
    <scope>NUCLEOTIDE SEQUENCE [LARGE SCALE GENOMIC DNA]</scope>
    <source>
        <strain evidence="2 3">DSM 26809</strain>
    </source>
</reference>
<dbReference type="Pfam" id="PF00535">
    <property type="entry name" value="Glycos_transf_2"/>
    <property type="match status" value="1"/>
</dbReference>